<keyword evidence="2" id="KW-1185">Reference proteome</keyword>
<proteinExistence type="predicted"/>
<reference evidence="2" key="1">
    <citation type="journal article" date="2023" name="G3 (Bethesda)">
        <title>Genome assembly and association tests identify interacting loci associated with vigor, precocity, and sex in interspecific pistachio rootstocks.</title>
        <authorList>
            <person name="Palmer W."/>
            <person name="Jacygrad E."/>
            <person name="Sagayaradj S."/>
            <person name="Cavanaugh K."/>
            <person name="Han R."/>
            <person name="Bertier L."/>
            <person name="Beede B."/>
            <person name="Kafkas S."/>
            <person name="Golino D."/>
            <person name="Preece J."/>
            <person name="Michelmore R."/>
        </authorList>
    </citation>
    <scope>NUCLEOTIDE SEQUENCE [LARGE SCALE GENOMIC DNA]</scope>
</reference>
<organism evidence="1 2">
    <name type="scientific">Pistacia integerrima</name>
    <dbReference type="NCBI Taxonomy" id="434235"/>
    <lineage>
        <taxon>Eukaryota</taxon>
        <taxon>Viridiplantae</taxon>
        <taxon>Streptophyta</taxon>
        <taxon>Embryophyta</taxon>
        <taxon>Tracheophyta</taxon>
        <taxon>Spermatophyta</taxon>
        <taxon>Magnoliopsida</taxon>
        <taxon>eudicotyledons</taxon>
        <taxon>Gunneridae</taxon>
        <taxon>Pentapetalae</taxon>
        <taxon>rosids</taxon>
        <taxon>malvids</taxon>
        <taxon>Sapindales</taxon>
        <taxon>Anacardiaceae</taxon>
        <taxon>Pistacia</taxon>
    </lineage>
</organism>
<comment type="caution">
    <text evidence="1">The sequence shown here is derived from an EMBL/GenBank/DDBJ whole genome shotgun (WGS) entry which is preliminary data.</text>
</comment>
<dbReference type="EMBL" id="CM047740">
    <property type="protein sequence ID" value="KAJ0040162.1"/>
    <property type="molecule type" value="Genomic_DNA"/>
</dbReference>
<protein>
    <submittedName>
        <fullName evidence="1">Uncharacterized protein</fullName>
    </submittedName>
</protein>
<name>A0ACC0YNW4_9ROSI</name>
<evidence type="ECO:0000313" key="1">
    <source>
        <dbReference type="EMBL" id="KAJ0040162.1"/>
    </source>
</evidence>
<sequence>MGTLSVLPFQHCSSVGGASSFNKSFIYCYTTKPTFSSTLRFKNCTQFPLYTHAVTLSEMATEQREGERFDVEKAGLLMKELRTSFNSGKTKSYEWRISQLQSIAKMIEENDREIIQALFEDLSKPQFESFVSEISMTKGSCKLALKELKSWMKPEKAKTSMTTYPSSAEIVSEPLGVVLVISTWNYPFCMQLIVSFNMIHVNLHTVIIGFDIVYIMIH</sequence>
<accession>A0ACC0YNW4</accession>
<evidence type="ECO:0000313" key="2">
    <source>
        <dbReference type="Proteomes" id="UP001163603"/>
    </source>
</evidence>
<gene>
    <name evidence="1" type="ORF">Pint_27455</name>
</gene>
<dbReference type="Proteomes" id="UP001163603">
    <property type="component" value="Chromosome 5"/>
</dbReference>